<dbReference type="OrthoDB" id="425602at2759"/>
<proteinExistence type="inferred from homology"/>
<evidence type="ECO:0000256" key="4">
    <source>
        <dbReference type="ARBA" id="ARBA00022679"/>
    </source>
</evidence>
<dbReference type="PhylomeDB" id="A7TM70"/>
<evidence type="ECO:0000313" key="11">
    <source>
        <dbReference type="Proteomes" id="UP000000267"/>
    </source>
</evidence>
<keyword evidence="6" id="KW-0547">Nucleotide-binding</keyword>
<comment type="similarity">
    <text evidence="2">Belongs to the thymidylate kinase family.</text>
</comment>
<evidence type="ECO:0000256" key="2">
    <source>
        <dbReference type="ARBA" id="ARBA00009776"/>
    </source>
</evidence>
<dbReference type="GO" id="GO:0005829">
    <property type="term" value="C:cytosol"/>
    <property type="evidence" value="ECO:0007669"/>
    <property type="project" value="TreeGrafter"/>
</dbReference>
<dbReference type="PANTHER" id="PTHR10344">
    <property type="entry name" value="THYMIDYLATE KINASE"/>
    <property type="match status" value="1"/>
</dbReference>
<dbReference type="GO" id="GO:0120136">
    <property type="term" value="F:dUMP kinase activity"/>
    <property type="evidence" value="ECO:0007669"/>
    <property type="project" value="EnsemblFungi"/>
</dbReference>
<name>A7TM70_VANPO</name>
<dbReference type="InterPro" id="IPR039430">
    <property type="entry name" value="Thymidylate_kin-like_dom"/>
</dbReference>
<dbReference type="GO" id="GO:0006227">
    <property type="term" value="P:dUDP biosynthetic process"/>
    <property type="evidence" value="ECO:0007669"/>
    <property type="project" value="EnsemblFungi"/>
</dbReference>
<dbReference type="HAMAP" id="MF_00165">
    <property type="entry name" value="Thymidylate_kinase"/>
    <property type="match status" value="1"/>
</dbReference>
<dbReference type="GeneID" id="5544796"/>
<dbReference type="PANTHER" id="PTHR10344:SF1">
    <property type="entry name" value="THYMIDYLATE KINASE"/>
    <property type="match status" value="1"/>
</dbReference>
<dbReference type="RefSeq" id="XP_001644495.1">
    <property type="nucleotide sequence ID" value="XM_001644445.1"/>
</dbReference>
<dbReference type="KEGG" id="vpo:Kpol_529p17"/>
<dbReference type="STRING" id="436907.A7TM70"/>
<evidence type="ECO:0000256" key="1">
    <source>
        <dbReference type="ARBA" id="ARBA00004992"/>
    </source>
</evidence>
<evidence type="ECO:0000313" key="10">
    <source>
        <dbReference type="EMBL" id="EDO16637.1"/>
    </source>
</evidence>
<dbReference type="CDD" id="cd01672">
    <property type="entry name" value="TMPK"/>
    <property type="match status" value="1"/>
</dbReference>
<evidence type="ECO:0000256" key="8">
    <source>
        <dbReference type="ARBA" id="ARBA00022840"/>
    </source>
</evidence>
<dbReference type="GO" id="GO:0005524">
    <property type="term" value="F:ATP binding"/>
    <property type="evidence" value="ECO:0007669"/>
    <property type="project" value="UniProtKB-KW"/>
</dbReference>
<dbReference type="HOGENOM" id="CLU_049131_3_2_1"/>
<evidence type="ECO:0000256" key="7">
    <source>
        <dbReference type="ARBA" id="ARBA00022777"/>
    </source>
</evidence>
<evidence type="ECO:0000259" key="9">
    <source>
        <dbReference type="Pfam" id="PF02223"/>
    </source>
</evidence>
<dbReference type="EMBL" id="DS480420">
    <property type="protein sequence ID" value="EDO16637.1"/>
    <property type="molecule type" value="Genomic_DNA"/>
</dbReference>
<keyword evidence="11" id="KW-1185">Reference proteome</keyword>
<reference evidence="10 11" key="1">
    <citation type="journal article" date="2007" name="Proc. Natl. Acad. Sci. U.S.A.">
        <title>Independent sorting-out of thousands of duplicated gene pairs in two yeast species descended from a whole-genome duplication.</title>
        <authorList>
            <person name="Scannell D.R."/>
            <person name="Frank A.C."/>
            <person name="Conant G.C."/>
            <person name="Byrne K.P."/>
            <person name="Woolfit M."/>
            <person name="Wolfe K.H."/>
        </authorList>
    </citation>
    <scope>NUCLEOTIDE SEQUENCE [LARGE SCALE GENOMIC DNA]</scope>
    <source>
        <strain evidence="11">ATCC 22028 / DSM 70294 / BCRC 21397 / CBS 2163 / NBRC 10782 / NRRL Y-8283 / UCD 57-17</strain>
    </source>
</reference>
<dbReference type="Gene3D" id="3.40.50.300">
    <property type="entry name" value="P-loop containing nucleotide triphosphate hydrolases"/>
    <property type="match status" value="1"/>
</dbReference>
<keyword evidence="4" id="KW-0808">Transferase</keyword>
<feature type="domain" description="Thymidylate kinase-like" evidence="9">
    <location>
        <begin position="9"/>
        <end position="168"/>
    </location>
</feature>
<keyword evidence="8" id="KW-0067">ATP-binding</keyword>
<dbReference type="OMA" id="YWHQFDA"/>
<evidence type="ECO:0000256" key="3">
    <source>
        <dbReference type="ARBA" id="ARBA00012980"/>
    </source>
</evidence>
<dbReference type="FunCoup" id="A7TM70">
    <property type="interactions" value="759"/>
</dbReference>
<dbReference type="InterPro" id="IPR027417">
    <property type="entry name" value="P-loop_NTPase"/>
</dbReference>
<comment type="pathway">
    <text evidence="1">Pyrimidine metabolism; dTTP biosynthesis.</text>
</comment>
<dbReference type="SUPFAM" id="SSF52540">
    <property type="entry name" value="P-loop containing nucleoside triphosphate hydrolases"/>
    <property type="match status" value="1"/>
</dbReference>
<dbReference type="InterPro" id="IPR018094">
    <property type="entry name" value="Thymidylate_kinase"/>
</dbReference>
<dbReference type="PROSITE" id="PS01331">
    <property type="entry name" value="THYMIDYLATE_KINASE"/>
    <property type="match status" value="1"/>
</dbReference>
<keyword evidence="7" id="KW-0418">Kinase</keyword>
<evidence type="ECO:0000256" key="6">
    <source>
        <dbReference type="ARBA" id="ARBA00022741"/>
    </source>
</evidence>
<dbReference type="GO" id="GO:0004798">
    <property type="term" value="F:dTMP kinase activity"/>
    <property type="evidence" value="ECO:0007669"/>
    <property type="project" value="UniProtKB-EC"/>
</dbReference>
<dbReference type="Pfam" id="PF02223">
    <property type="entry name" value="Thymidylate_kin"/>
    <property type="match status" value="1"/>
</dbReference>
<organism evidence="11">
    <name type="scientific">Vanderwaltozyma polyspora (strain ATCC 22028 / DSM 70294 / BCRC 21397 / CBS 2163 / NBRC 10782 / NRRL Y-8283 / UCD 57-17)</name>
    <name type="common">Kluyveromyces polysporus</name>
    <dbReference type="NCBI Taxonomy" id="436907"/>
    <lineage>
        <taxon>Eukaryota</taxon>
        <taxon>Fungi</taxon>
        <taxon>Dikarya</taxon>
        <taxon>Ascomycota</taxon>
        <taxon>Saccharomycotina</taxon>
        <taxon>Saccharomycetes</taxon>
        <taxon>Saccharomycetales</taxon>
        <taxon>Saccharomycetaceae</taxon>
        <taxon>Vanderwaltozyma</taxon>
    </lineage>
</organism>
<accession>A7TM70</accession>
<dbReference type="GO" id="GO:0006233">
    <property type="term" value="P:dTDP biosynthetic process"/>
    <property type="evidence" value="ECO:0007669"/>
    <property type="project" value="EnsemblFungi"/>
</dbReference>
<keyword evidence="5" id="KW-0545">Nucleotide biosynthesis</keyword>
<dbReference type="InParanoid" id="A7TM70"/>
<dbReference type="GO" id="GO:0005634">
    <property type="term" value="C:nucleus"/>
    <property type="evidence" value="ECO:0007669"/>
    <property type="project" value="EnsemblFungi"/>
</dbReference>
<sequence>MSRGRLILIEGLDRTGKSTQCDILCEKLNGTLMKFPQRETKIGQLINNYLTDKSFKMPDQSIHLLFSANRWEMSEIIQTELNNGRDVILDRYVYSGIAYSSAKHISGMDIDWCYQCDKGLIRPDITVFLTNDSNNDDREGFGEERYENIEFQKVVKLKFYEIFKKLDNLKEGEEAGENGLQIINVTNKNIDEVTGLILERIQPFLNKKYNGNEFMYF</sequence>
<dbReference type="EC" id="2.7.4.9" evidence="3"/>
<gene>
    <name evidence="10" type="ORF">Kpol_529p17</name>
</gene>
<dbReference type="AlphaFoldDB" id="A7TM70"/>
<protein>
    <recommendedName>
        <fullName evidence="3">dTMP kinase</fullName>
        <ecNumber evidence="3">2.7.4.9</ecNumber>
    </recommendedName>
</protein>
<dbReference type="Proteomes" id="UP000000267">
    <property type="component" value="Unassembled WGS sequence"/>
</dbReference>
<dbReference type="InterPro" id="IPR018095">
    <property type="entry name" value="Thymidylate_kin_CS"/>
</dbReference>
<dbReference type="NCBIfam" id="TIGR00041">
    <property type="entry name" value="DTMP_kinase"/>
    <property type="match status" value="1"/>
</dbReference>
<dbReference type="GO" id="GO:0006235">
    <property type="term" value="P:dTTP biosynthetic process"/>
    <property type="evidence" value="ECO:0007669"/>
    <property type="project" value="EnsemblFungi"/>
</dbReference>
<dbReference type="GO" id="GO:0004550">
    <property type="term" value="F:nucleoside diphosphate kinase activity"/>
    <property type="evidence" value="ECO:0007669"/>
    <property type="project" value="EnsemblFungi"/>
</dbReference>
<dbReference type="eggNOG" id="KOG3327">
    <property type="taxonomic scope" value="Eukaryota"/>
</dbReference>
<evidence type="ECO:0000256" key="5">
    <source>
        <dbReference type="ARBA" id="ARBA00022727"/>
    </source>
</evidence>